<sequence length="42" mass="5098">QYKKVQTLSLEFHEKIDEILKEDDGFKKIIFIYGYLIEYGKN</sequence>
<accession>A0A0F8XB61</accession>
<comment type="caution">
    <text evidence="1">The sequence shown here is derived from an EMBL/GenBank/DDBJ whole genome shotgun (WGS) entry which is preliminary data.</text>
</comment>
<dbReference type="EMBL" id="LAZR01060116">
    <property type="protein sequence ID" value="KKK66357.1"/>
    <property type="molecule type" value="Genomic_DNA"/>
</dbReference>
<organism evidence="1">
    <name type="scientific">marine sediment metagenome</name>
    <dbReference type="NCBI Taxonomy" id="412755"/>
    <lineage>
        <taxon>unclassified sequences</taxon>
        <taxon>metagenomes</taxon>
        <taxon>ecological metagenomes</taxon>
    </lineage>
</organism>
<evidence type="ECO:0000313" key="1">
    <source>
        <dbReference type="EMBL" id="KKK66357.1"/>
    </source>
</evidence>
<protein>
    <submittedName>
        <fullName evidence="1">Uncharacterized protein</fullName>
    </submittedName>
</protein>
<gene>
    <name evidence="1" type="ORF">LCGC14_2964910</name>
</gene>
<proteinExistence type="predicted"/>
<feature type="non-terminal residue" evidence="1">
    <location>
        <position position="1"/>
    </location>
</feature>
<name>A0A0F8XB61_9ZZZZ</name>
<reference evidence="1" key="1">
    <citation type="journal article" date="2015" name="Nature">
        <title>Complex archaea that bridge the gap between prokaryotes and eukaryotes.</title>
        <authorList>
            <person name="Spang A."/>
            <person name="Saw J.H."/>
            <person name="Jorgensen S.L."/>
            <person name="Zaremba-Niedzwiedzka K."/>
            <person name="Martijn J."/>
            <person name="Lind A.E."/>
            <person name="van Eijk R."/>
            <person name="Schleper C."/>
            <person name="Guy L."/>
            <person name="Ettema T.J."/>
        </authorList>
    </citation>
    <scope>NUCLEOTIDE SEQUENCE</scope>
</reference>
<dbReference type="AlphaFoldDB" id="A0A0F8XB61"/>